<comment type="subcellular location">
    <subcellularLocation>
        <location evidence="2">Membrane</location>
        <topology evidence="2">Multi-pass membrane protein</topology>
    </subcellularLocation>
</comment>
<evidence type="ECO:0000256" key="11">
    <source>
        <dbReference type="ARBA" id="ARBA00023012"/>
    </source>
</evidence>
<feature type="transmembrane region" description="Helical" evidence="14">
    <location>
        <begin position="433"/>
        <end position="459"/>
    </location>
</feature>
<feature type="transmembrane region" description="Helical" evidence="14">
    <location>
        <begin position="479"/>
        <end position="497"/>
    </location>
</feature>
<dbReference type="Gene3D" id="3.40.50.300">
    <property type="entry name" value="P-loop containing nucleotide triphosphate hydrolases"/>
    <property type="match status" value="1"/>
</dbReference>
<dbReference type="InterPro" id="IPR003018">
    <property type="entry name" value="GAF"/>
</dbReference>
<feature type="domain" description="Histidine kinase" evidence="15">
    <location>
        <begin position="674"/>
        <end position="887"/>
    </location>
</feature>
<keyword evidence="12 14" id="KW-0472">Membrane</keyword>
<dbReference type="GO" id="GO:0005737">
    <property type="term" value="C:cytoplasm"/>
    <property type="evidence" value="ECO:0007669"/>
    <property type="project" value="UniProtKB-ARBA"/>
</dbReference>
<dbReference type="AlphaFoldDB" id="A0AA48GX77"/>
<dbReference type="GO" id="GO:0042802">
    <property type="term" value="F:identical protein binding"/>
    <property type="evidence" value="ECO:0007669"/>
    <property type="project" value="UniProtKB-ARBA"/>
</dbReference>
<dbReference type="PRINTS" id="PR00344">
    <property type="entry name" value="BCTRLSENSOR"/>
</dbReference>
<protein>
    <recommendedName>
        <fullName evidence="3">histidine kinase</fullName>
        <ecNumber evidence="3">2.7.13.3</ecNumber>
    </recommendedName>
</protein>
<organism evidence="16 17">
    <name type="scientific">Mesoterricola sediminis</name>
    <dbReference type="NCBI Taxonomy" id="2927980"/>
    <lineage>
        <taxon>Bacteria</taxon>
        <taxon>Pseudomonadati</taxon>
        <taxon>Acidobacteriota</taxon>
        <taxon>Holophagae</taxon>
        <taxon>Holophagales</taxon>
        <taxon>Holophagaceae</taxon>
        <taxon>Mesoterricola</taxon>
    </lineage>
</organism>
<proteinExistence type="predicted"/>
<dbReference type="InterPro" id="IPR036890">
    <property type="entry name" value="HATPase_C_sf"/>
</dbReference>
<dbReference type="InterPro" id="IPR027417">
    <property type="entry name" value="P-loop_NTPase"/>
</dbReference>
<name>A0AA48GX77_9BACT</name>
<keyword evidence="8 16" id="KW-0418">Kinase</keyword>
<dbReference type="SUPFAM" id="SSF47384">
    <property type="entry name" value="Homodimeric domain of signal transducing histidine kinase"/>
    <property type="match status" value="1"/>
</dbReference>
<dbReference type="PANTHER" id="PTHR45569">
    <property type="entry name" value="SENSOR PROTEIN KDPD"/>
    <property type="match status" value="1"/>
</dbReference>
<evidence type="ECO:0000256" key="6">
    <source>
        <dbReference type="ARBA" id="ARBA00022692"/>
    </source>
</evidence>
<keyword evidence="6 14" id="KW-0812">Transmembrane</keyword>
<keyword evidence="4" id="KW-0597">Phosphoprotein</keyword>
<dbReference type="EC" id="2.7.13.3" evidence="3"/>
<dbReference type="Gene3D" id="1.10.287.130">
    <property type="match status" value="1"/>
</dbReference>
<dbReference type="InterPro" id="IPR052023">
    <property type="entry name" value="Histidine_kinase_KdpD"/>
</dbReference>
<dbReference type="InterPro" id="IPR003661">
    <property type="entry name" value="HisK_dim/P_dom"/>
</dbReference>
<comment type="function">
    <text evidence="13">Member of the two-component regulatory system KdpD/KdpE involved in the regulation of the kdp operon. KdpD may function as a membrane-associated protein kinase that phosphorylates KdpE in response to environmental signals.</text>
</comment>
<dbReference type="RefSeq" id="WP_243347328.1">
    <property type="nucleotide sequence ID" value="NZ_AP027081.1"/>
</dbReference>
<keyword evidence="7" id="KW-0547">Nucleotide-binding</keyword>
<evidence type="ECO:0000256" key="8">
    <source>
        <dbReference type="ARBA" id="ARBA00022777"/>
    </source>
</evidence>
<evidence type="ECO:0000256" key="3">
    <source>
        <dbReference type="ARBA" id="ARBA00012438"/>
    </source>
</evidence>
<dbReference type="SMART" id="SM00388">
    <property type="entry name" value="HisKA"/>
    <property type="match status" value="1"/>
</dbReference>
<dbReference type="InterPro" id="IPR029016">
    <property type="entry name" value="GAF-like_dom_sf"/>
</dbReference>
<keyword evidence="9" id="KW-0067">ATP-binding</keyword>
<evidence type="ECO:0000256" key="9">
    <source>
        <dbReference type="ARBA" id="ARBA00022840"/>
    </source>
</evidence>
<feature type="transmembrane region" description="Helical" evidence="14">
    <location>
        <begin position="403"/>
        <end position="421"/>
    </location>
</feature>
<accession>A0AA48GX77</accession>
<dbReference type="SUPFAM" id="SSF52540">
    <property type="entry name" value="P-loop containing nucleoside triphosphate hydrolases"/>
    <property type="match status" value="1"/>
</dbReference>
<dbReference type="Pfam" id="PF02518">
    <property type="entry name" value="HATPase_c"/>
    <property type="match status" value="1"/>
</dbReference>
<dbReference type="GO" id="GO:0000155">
    <property type="term" value="F:phosphorelay sensor kinase activity"/>
    <property type="evidence" value="ECO:0007669"/>
    <property type="project" value="InterPro"/>
</dbReference>
<evidence type="ECO:0000256" key="4">
    <source>
        <dbReference type="ARBA" id="ARBA00022553"/>
    </source>
</evidence>
<dbReference type="InterPro" id="IPR038318">
    <property type="entry name" value="KdpD_sf"/>
</dbReference>
<dbReference type="Gene3D" id="1.20.120.620">
    <property type="entry name" value="Backbone structure of the membrane domain of e. Coli histidine kinase receptor kdpd"/>
    <property type="match status" value="1"/>
</dbReference>
<dbReference type="GO" id="GO:0005524">
    <property type="term" value="F:ATP binding"/>
    <property type="evidence" value="ECO:0007669"/>
    <property type="project" value="UniProtKB-KW"/>
</dbReference>
<dbReference type="InterPro" id="IPR025201">
    <property type="entry name" value="KdpD_TM"/>
</dbReference>
<dbReference type="SUPFAM" id="SSF55874">
    <property type="entry name" value="ATPase domain of HSP90 chaperone/DNA topoisomerase II/histidine kinase"/>
    <property type="match status" value="1"/>
</dbReference>
<gene>
    <name evidence="16" type="primary">kdpD_2</name>
    <name evidence="16" type="ORF">METESE_06800</name>
</gene>
<dbReference type="Gene3D" id="3.30.565.10">
    <property type="entry name" value="Histidine kinase-like ATPase, C-terminal domain"/>
    <property type="match status" value="1"/>
</dbReference>
<evidence type="ECO:0000313" key="16">
    <source>
        <dbReference type="EMBL" id="BDU75722.1"/>
    </source>
</evidence>
<sequence>MEQRGPDSPDPLKALSEETSRRTRARLKIFFGMASGVGKTFAMLQEARLRHQEGVDVVAGVVETHGQPETEALAEGLEVLPKRRRPFRGEQIEEFDLEGALARRPGLILMDDLAHVNVQGSTHARRWQDVMDLLDAGIDVYGTLNVQNLESLKDTVAQITGVIVRDTVPDTLLNRADQIELSDLPPEELMERLKEGKIHIPDQAQHAVDRLYRKGNLLALRELALRRTAQHVDADMRRYMEAEGLKGRTWAAGERILVCINSKARSANLIRAGRRLSESLAAPWMALYVETGKHIRYSEEERARLEEHLRLAERLGAETAVIQGDLSTGEDILAFALAHNVTRILVGRPAHSRFTELFTGSLVDDLVRRSGSIEIEVVPLEEPGPRVREHKVRTPGRGATLDHFLWGAFMVVLVTAFNLTVGRRMELADWVMLYMLGITVVATRFGRWPTLFAAALTVLGLDFFFVPPIHTFRVDDLKHLITFVVVLAAALIISNLTERMRSQMRLARTREQRLRALFRLAGELTRTFGSKPMMDAAIKILTDHFQGSVSISLPGPNGRLVQHPHPKSAPLADSEQGVAQWVFDHHEAAGLGTDTLPGARALYLPLKGSHGLIGVMGIQPQGSLEDMEPDQKHLVEAFANQTALALERTLLAEKNLDTQRRMDREQVRSALLSSVSHDLRMPLAGITDAAAALMREDALPPEDRIRLARTIHDEGHQLHRLVTNLLHATRLESGVEPERTRVSAAEVVETALGRLRPLLGDREVKVELPANLPTVLIDPALVEQALINVLENAHRYSPAGEPIEVKAWATPRALTFCVSDHGPGIPEGQEERIFEKLVRFQQGDARLGAGLGLAICKGIVEAHGGKIQASNRPQGGASFRISLPLEAPVSDAPVEE</sequence>
<evidence type="ECO:0000256" key="7">
    <source>
        <dbReference type="ARBA" id="ARBA00022741"/>
    </source>
</evidence>
<dbReference type="FunFam" id="3.30.565.10:FF:000042">
    <property type="entry name" value="Two-component sensor histidine kinase KdpD"/>
    <property type="match status" value="1"/>
</dbReference>
<evidence type="ECO:0000259" key="15">
    <source>
        <dbReference type="PROSITE" id="PS50109"/>
    </source>
</evidence>
<dbReference type="Pfam" id="PF13493">
    <property type="entry name" value="DUF4118"/>
    <property type="match status" value="1"/>
</dbReference>
<dbReference type="FunFam" id="3.40.50.300:FF:000483">
    <property type="entry name" value="Sensor histidine kinase KdpD"/>
    <property type="match status" value="1"/>
</dbReference>
<dbReference type="CDD" id="cd01987">
    <property type="entry name" value="USP_KdpD-like"/>
    <property type="match status" value="1"/>
</dbReference>
<dbReference type="GO" id="GO:0005886">
    <property type="term" value="C:plasma membrane"/>
    <property type="evidence" value="ECO:0007669"/>
    <property type="project" value="TreeGrafter"/>
</dbReference>
<dbReference type="InterPro" id="IPR036097">
    <property type="entry name" value="HisK_dim/P_sf"/>
</dbReference>
<dbReference type="Pfam" id="PF02702">
    <property type="entry name" value="KdpD"/>
    <property type="match status" value="1"/>
</dbReference>
<dbReference type="PANTHER" id="PTHR45569:SF1">
    <property type="entry name" value="SENSOR PROTEIN KDPD"/>
    <property type="match status" value="1"/>
</dbReference>
<dbReference type="InterPro" id="IPR003852">
    <property type="entry name" value="Sig_transdc_His_kinase_KdpD_N"/>
</dbReference>
<dbReference type="EMBL" id="AP027081">
    <property type="protein sequence ID" value="BDU75722.1"/>
    <property type="molecule type" value="Genomic_DNA"/>
</dbReference>
<dbReference type="Gene3D" id="3.40.50.620">
    <property type="entry name" value="HUPs"/>
    <property type="match status" value="1"/>
</dbReference>
<evidence type="ECO:0000256" key="13">
    <source>
        <dbReference type="ARBA" id="ARBA00057300"/>
    </source>
</evidence>
<dbReference type="Gene3D" id="3.30.450.40">
    <property type="match status" value="1"/>
</dbReference>
<evidence type="ECO:0000256" key="1">
    <source>
        <dbReference type="ARBA" id="ARBA00000085"/>
    </source>
</evidence>
<dbReference type="KEGG" id="msea:METESE_06800"/>
<evidence type="ECO:0000256" key="2">
    <source>
        <dbReference type="ARBA" id="ARBA00004141"/>
    </source>
</evidence>
<evidence type="ECO:0000256" key="14">
    <source>
        <dbReference type="SAM" id="Phobius"/>
    </source>
</evidence>
<comment type="catalytic activity">
    <reaction evidence="1">
        <text>ATP + protein L-histidine = ADP + protein N-phospho-L-histidine.</text>
        <dbReference type="EC" id="2.7.13.3"/>
    </reaction>
</comment>
<keyword evidence="17" id="KW-1185">Reference proteome</keyword>
<evidence type="ECO:0000313" key="17">
    <source>
        <dbReference type="Proteomes" id="UP001228113"/>
    </source>
</evidence>
<dbReference type="InterPro" id="IPR004358">
    <property type="entry name" value="Sig_transdc_His_kin-like_C"/>
</dbReference>
<dbReference type="SUPFAM" id="SSF55781">
    <property type="entry name" value="GAF domain-like"/>
    <property type="match status" value="1"/>
</dbReference>
<evidence type="ECO:0000256" key="12">
    <source>
        <dbReference type="ARBA" id="ARBA00023136"/>
    </source>
</evidence>
<dbReference type="InterPro" id="IPR014729">
    <property type="entry name" value="Rossmann-like_a/b/a_fold"/>
</dbReference>
<dbReference type="PROSITE" id="PS50109">
    <property type="entry name" value="HIS_KIN"/>
    <property type="match status" value="1"/>
</dbReference>
<reference evidence="16" key="1">
    <citation type="journal article" date="2023" name="Int. J. Syst. Evol. Microbiol.">
        <title>Mesoterricola silvestris gen. nov., sp. nov., Mesoterricola sediminis sp. nov., Geothrix oryzae sp. nov., Geothrix edaphica sp. nov., Geothrix rubra sp. nov., and Geothrix limicola sp. nov., six novel members of Acidobacteriota isolated from soils.</title>
        <authorList>
            <person name="Itoh H."/>
            <person name="Sugisawa Y."/>
            <person name="Mise K."/>
            <person name="Xu Z."/>
            <person name="Kuniyasu M."/>
            <person name="Ushijima N."/>
            <person name="Kawano K."/>
            <person name="Kobayashi E."/>
            <person name="Shiratori Y."/>
            <person name="Masuda Y."/>
            <person name="Senoo K."/>
        </authorList>
    </citation>
    <scope>NUCLEOTIDE SEQUENCE</scope>
    <source>
        <strain evidence="16">W786</strain>
    </source>
</reference>
<evidence type="ECO:0000256" key="10">
    <source>
        <dbReference type="ARBA" id="ARBA00022989"/>
    </source>
</evidence>
<keyword evidence="11" id="KW-0902">Two-component regulatory system</keyword>
<dbReference type="CDD" id="cd00082">
    <property type="entry name" value="HisKA"/>
    <property type="match status" value="1"/>
</dbReference>
<dbReference type="SMART" id="SM00387">
    <property type="entry name" value="HATPase_c"/>
    <property type="match status" value="1"/>
</dbReference>
<keyword evidence="5" id="KW-0808">Transferase</keyword>
<keyword evidence="10 14" id="KW-1133">Transmembrane helix</keyword>
<dbReference type="Pfam" id="PF00512">
    <property type="entry name" value="HisKA"/>
    <property type="match status" value="1"/>
</dbReference>
<dbReference type="CDD" id="cd00075">
    <property type="entry name" value="HATPase"/>
    <property type="match status" value="1"/>
</dbReference>
<evidence type="ECO:0000256" key="5">
    <source>
        <dbReference type="ARBA" id="ARBA00022679"/>
    </source>
</evidence>
<dbReference type="InterPro" id="IPR005467">
    <property type="entry name" value="His_kinase_dom"/>
</dbReference>
<dbReference type="SUPFAM" id="SSF52402">
    <property type="entry name" value="Adenine nucleotide alpha hydrolases-like"/>
    <property type="match status" value="1"/>
</dbReference>
<dbReference type="Proteomes" id="UP001228113">
    <property type="component" value="Chromosome"/>
</dbReference>
<dbReference type="InterPro" id="IPR003594">
    <property type="entry name" value="HATPase_dom"/>
</dbReference>
<dbReference type="Pfam" id="PF13492">
    <property type="entry name" value="GAF_3"/>
    <property type="match status" value="1"/>
</dbReference>